<comment type="caution">
    <text evidence="3">The sequence shown here is derived from an EMBL/GenBank/DDBJ whole genome shotgun (WGS) entry which is preliminary data.</text>
</comment>
<evidence type="ECO:0000259" key="2">
    <source>
        <dbReference type="Pfam" id="PF00266"/>
    </source>
</evidence>
<dbReference type="PANTHER" id="PTHR14237">
    <property type="entry name" value="MOLYBDOPTERIN COFACTOR SULFURASE MOSC"/>
    <property type="match status" value="1"/>
</dbReference>
<accession>A0A9W7F4S0</accession>
<keyword evidence="1" id="KW-0812">Transmembrane</keyword>
<dbReference type="InterPro" id="IPR015421">
    <property type="entry name" value="PyrdxlP-dep_Trfase_major"/>
</dbReference>
<dbReference type="OrthoDB" id="198621at2759"/>
<dbReference type="InterPro" id="IPR015424">
    <property type="entry name" value="PyrdxlP-dep_Trfase"/>
</dbReference>
<keyword evidence="1" id="KW-0472">Membrane</keyword>
<keyword evidence="4" id="KW-1185">Reference proteome</keyword>
<dbReference type="GO" id="GO:0008265">
    <property type="term" value="F:molybdenum cofactor sulfurtransferase activity"/>
    <property type="evidence" value="ECO:0007669"/>
    <property type="project" value="TreeGrafter"/>
</dbReference>
<proteinExistence type="predicted"/>
<dbReference type="PANTHER" id="PTHR14237:SF80">
    <property type="entry name" value="MOLYBDENUM COFACTOR SULFURASE"/>
    <property type="match status" value="1"/>
</dbReference>
<dbReference type="Pfam" id="PF00266">
    <property type="entry name" value="Aminotran_5"/>
    <property type="match status" value="1"/>
</dbReference>
<keyword evidence="1" id="KW-1133">Transmembrane helix</keyword>
<organism evidence="3 4">
    <name type="scientific">Triparma laevis f. longispina</name>
    <dbReference type="NCBI Taxonomy" id="1714387"/>
    <lineage>
        <taxon>Eukaryota</taxon>
        <taxon>Sar</taxon>
        <taxon>Stramenopiles</taxon>
        <taxon>Ochrophyta</taxon>
        <taxon>Bolidophyceae</taxon>
        <taxon>Parmales</taxon>
        <taxon>Triparmaceae</taxon>
        <taxon>Triparma</taxon>
    </lineage>
</organism>
<dbReference type="GO" id="GO:0043545">
    <property type="term" value="P:molybdopterin cofactor metabolic process"/>
    <property type="evidence" value="ECO:0007669"/>
    <property type="project" value="TreeGrafter"/>
</dbReference>
<sequence>MEIRTLGKVLELFHSYFGSAPLPVYWSVLLLLCVIRAQRKTPPTNTRKNDFIRRNPKYGYKNTLKGPISSWRSNEYPSLSFQIYLDNAGAALPMKSQLEKECEEGVRECFGNPHSSGPSAGRTKVLVDESRHRVLNHFSNRPRDYNLIFTSNCSSSLNKLTSSFSFTKNSIFIYPHNSHTSVLGCRENVKRMGGRWKCMSIEEMELGVDIPVPGGESMVVIPVECNFSGRVADVSRIAKNFRGKKIESRCCEYAKLNNF</sequence>
<gene>
    <name evidence="3" type="ORF">TrLO_g14990</name>
</gene>
<evidence type="ECO:0000313" key="3">
    <source>
        <dbReference type="EMBL" id="GMI03189.1"/>
    </source>
</evidence>
<dbReference type="Gene3D" id="3.40.640.10">
    <property type="entry name" value="Type I PLP-dependent aspartate aminotransferase-like (Major domain)"/>
    <property type="match status" value="1"/>
</dbReference>
<feature type="domain" description="Aminotransferase class V" evidence="2">
    <location>
        <begin position="83"/>
        <end position="203"/>
    </location>
</feature>
<name>A0A9W7F4S0_9STRA</name>
<reference evidence="4" key="1">
    <citation type="journal article" date="2023" name="Commun. Biol.">
        <title>Genome analysis of Parmales, the sister group of diatoms, reveals the evolutionary specialization of diatoms from phago-mixotrophs to photoautotrophs.</title>
        <authorList>
            <person name="Ban H."/>
            <person name="Sato S."/>
            <person name="Yoshikawa S."/>
            <person name="Yamada K."/>
            <person name="Nakamura Y."/>
            <person name="Ichinomiya M."/>
            <person name="Sato N."/>
            <person name="Blanc-Mathieu R."/>
            <person name="Endo H."/>
            <person name="Kuwata A."/>
            <person name="Ogata H."/>
        </authorList>
    </citation>
    <scope>NUCLEOTIDE SEQUENCE [LARGE SCALE GENOMIC DNA]</scope>
    <source>
        <strain evidence="4">NIES 3700</strain>
    </source>
</reference>
<dbReference type="InterPro" id="IPR000192">
    <property type="entry name" value="Aminotrans_V_dom"/>
</dbReference>
<protein>
    <recommendedName>
        <fullName evidence="2">Aminotransferase class V domain-containing protein</fullName>
    </recommendedName>
</protein>
<dbReference type="Proteomes" id="UP001165122">
    <property type="component" value="Unassembled WGS sequence"/>
</dbReference>
<evidence type="ECO:0000313" key="4">
    <source>
        <dbReference type="Proteomes" id="UP001165122"/>
    </source>
</evidence>
<feature type="transmembrane region" description="Helical" evidence="1">
    <location>
        <begin position="20"/>
        <end position="37"/>
    </location>
</feature>
<dbReference type="EMBL" id="BRXW01000054">
    <property type="protein sequence ID" value="GMI03189.1"/>
    <property type="molecule type" value="Genomic_DNA"/>
</dbReference>
<evidence type="ECO:0000256" key="1">
    <source>
        <dbReference type="SAM" id="Phobius"/>
    </source>
</evidence>
<dbReference type="SUPFAM" id="SSF53383">
    <property type="entry name" value="PLP-dependent transferases"/>
    <property type="match status" value="1"/>
</dbReference>
<dbReference type="AlphaFoldDB" id="A0A9W7F4S0"/>